<evidence type="ECO:0000313" key="3">
    <source>
        <dbReference type="Proteomes" id="UP000289738"/>
    </source>
</evidence>
<organism evidence="2 3">
    <name type="scientific">Arachis hypogaea</name>
    <name type="common">Peanut</name>
    <dbReference type="NCBI Taxonomy" id="3818"/>
    <lineage>
        <taxon>Eukaryota</taxon>
        <taxon>Viridiplantae</taxon>
        <taxon>Streptophyta</taxon>
        <taxon>Embryophyta</taxon>
        <taxon>Tracheophyta</taxon>
        <taxon>Spermatophyta</taxon>
        <taxon>Magnoliopsida</taxon>
        <taxon>eudicotyledons</taxon>
        <taxon>Gunneridae</taxon>
        <taxon>Pentapetalae</taxon>
        <taxon>rosids</taxon>
        <taxon>fabids</taxon>
        <taxon>Fabales</taxon>
        <taxon>Fabaceae</taxon>
        <taxon>Papilionoideae</taxon>
        <taxon>50 kb inversion clade</taxon>
        <taxon>dalbergioids sensu lato</taxon>
        <taxon>Dalbergieae</taxon>
        <taxon>Pterocarpus clade</taxon>
        <taxon>Arachis</taxon>
    </lineage>
</organism>
<name>A0A445B2Y6_ARAHY</name>
<dbReference type="AlphaFoldDB" id="A0A445B2Y6"/>
<evidence type="ECO:0000313" key="2">
    <source>
        <dbReference type="EMBL" id="RYR33047.1"/>
    </source>
</evidence>
<keyword evidence="3" id="KW-1185">Reference proteome</keyword>
<reference evidence="2 3" key="1">
    <citation type="submission" date="2019-01" db="EMBL/GenBank/DDBJ databases">
        <title>Sequencing of cultivated peanut Arachis hypogaea provides insights into genome evolution and oil improvement.</title>
        <authorList>
            <person name="Chen X."/>
        </authorList>
    </citation>
    <scope>NUCLEOTIDE SEQUENCE [LARGE SCALE GENOMIC DNA]</scope>
    <source>
        <strain evidence="3">cv. Fuhuasheng</strain>
        <tissue evidence="2">Leaves</tissue>
    </source>
</reference>
<comment type="caution">
    <text evidence="2">The sequence shown here is derived from an EMBL/GenBank/DDBJ whole genome shotgun (WGS) entry which is preliminary data.</text>
</comment>
<dbReference type="Proteomes" id="UP000289738">
    <property type="component" value="Chromosome A10"/>
</dbReference>
<feature type="domain" description="Transposase MuDR plant" evidence="1">
    <location>
        <begin position="36"/>
        <end position="92"/>
    </location>
</feature>
<dbReference type="InterPro" id="IPR004332">
    <property type="entry name" value="Transposase_MuDR"/>
</dbReference>
<dbReference type="EMBL" id="SDMP01000010">
    <property type="protein sequence ID" value="RYR33047.1"/>
    <property type="molecule type" value="Genomic_DNA"/>
</dbReference>
<dbReference type="Pfam" id="PF03108">
    <property type="entry name" value="DBD_Tnp_Mut"/>
    <property type="match status" value="1"/>
</dbReference>
<accession>A0A445B2Y6</accession>
<proteinExistence type="predicted"/>
<sequence length="202" mass="22948">MNVLPNMRELDLDAMHAPKFLEYANIGVAHPEDGEFRIGMEYSSRKSVVAAIRSYTISRGVDYDVYESESQTFYAKYKMYRRGCDWLIQAKQSLLLIEVEELSPTCRQSLTRPSRVAAEYWKLVELCHAYSNTTPVCCQGAACALRHHASVVLLGADTLLQHNDTAPRVLTVTSTYRQNTPLPNIRPKHQYTLHKKIISGII</sequence>
<gene>
    <name evidence="2" type="ORF">Ahy_A10g047593</name>
</gene>
<evidence type="ECO:0000259" key="1">
    <source>
        <dbReference type="Pfam" id="PF03108"/>
    </source>
</evidence>
<protein>
    <recommendedName>
        <fullName evidence="1">Transposase MuDR plant domain-containing protein</fullName>
    </recommendedName>
</protein>